<protein>
    <submittedName>
        <fullName evidence="1">Uncharacterized protein</fullName>
    </submittedName>
</protein>
<sequence>MEMFFGNFRWKRGVGNYRRKGVSEVTDISSCRKYPTSIVVASAFACGARNIPGGLSDQKNYLGFGGGYSGIGDNGLPFGGLVGGVTGPSGTLGFGGLGGVGGGLGGGLGNGIGGGVGGGSTGGVHFP</sequence>
<accession>A0A8S9MDF8</accession>
<dbReference type="AlphaFoldDB" id="A0A8S9MDF8"/>
<evidence type="ECO:0000313" key="1">
    <source>
        <dbReference type="EMBL" id="KAF2617955.1"/>
    </source>
</evidence>
<name>A0A8S9MDF8_BRACR</name>
<evidence type="ECO:0000313" key="2">
    <source>
        <dbReference type="Proteomes" id="UP000712281"/>
    </source>
</evidence>
<dbReference type="Proteomes" id="UP000712281">
    <property type="component" value="Unassembled WGS sequence"/>
</dbReference>
<organism evidence="1 2">
    <name type="scientific">Brassica cretica</name>
    <name type="common">Mustard</name>
    <dbReference type="NCBI Taxonomy" id="69181"/>
    <lineage>
        <taxon>Eukaryota</taxon>
        <taxon>Viridiplantae</taxon>
        <taxon>Streptophyta</taxon>
        <taxon>Embryophyta</taxon>
        <taxon>Tracheophyta</taxon>
        <taxon>Spermatophyta</taxon>
        <taxon>Magnoliopsida</taxon>
        <taxon>eudicotyledons</taxon>
        <taxon>Gunneridae</taxon>
        <taxon>Pentapetalae</taxon>
        <taxon>rosids</taxon>
        <taxon>malvids</taxon>
        <taxon>Brassicales</taxon>
        <taxon>Brassicaceae</taxon>
        <taxon>Brassiceae</taxon>
        <taxon>Brassica</taxon>
    </lineage>
</organism>
<reference evidence="1" key="1">
    <citation type="submission" date="2019-12" db="EMBL/GenBank/DDBJ databases">
        <title>Genome sequencing and annotation of Brassica cretica.</title>
        <authorList>
            <person name="Studholme D.J."/>
            <person name="Sarris P.F."/>
        </authorList>
    </citation>
    <scope>NUCLEOTIDE SEQUENCE</scope>
    <source>
        <strain evidence="1">PFS-001/15</strain>
        <tissue evidence="1">Leaf</tissue>
    </source>
</reference>
<gene>
    <name evidence="1" type="ORF">F2Q68_00040495</name>
</gene>
<comment type="caution">
    <text evidence="1">The sequence shown here is derived from an EMBL/GenBank/DDBJ whole genome shotgun (WGS) entry which is preliminary data.</text>
</comment>
<dbReference type="EMBL" id="QGKW02000007">
    <property type="protein sequence ID" value="KAF2617955.1"/>
    <property type="molecule type" value="Genomic_DNA"/>
</dbReference>
<proteinExistence type="predicted"/>